<evidence type="ECO:0000313" key="2">
    <source>
        <dbReference type="EMBL" id="KAF0921841.1"/>
    </source>
</evidence>
<feature type="compositionally biased region" description="Basic residues" evidence="1">
    <location>
        <begin position="31"/>
        <end position="42"/>
    </location>
</feature>
<organism evidence="2 3">
    <name type="scientific">Oryza meyeriana var. granulata</name>
    <dbReference type="NCBI Taxonomy" id="110450"/>
    <lineage>
        <taxon>Eukaryota</taxon>
        <taxon>Viridiplantae</taxon>
        <taxon>Streptophyta</taxon>
        <taxon>Embryophyta</taxon>
        <taxon>Tracheophyta</taxon>
        <taxon>Spermatophyta</taxon>
        <taxon>Magnoliopsida</taxon>
        <taxon>Liliopsida</taxon>
        <taxon>Poales</taxon>
        <taxon>Poaceae</taxon>
        <taxon>BOP clade</taxon>
        <taxon>Oryzoideae</taxon>
        <taxon>Oryzeae</taxon>
        <taxon>Oryzinae</taxon>
        <taxon>Oryza</taxon>
        <taxon>Oryza meyeriana</taxon>
    </lineage>
</organism>
<keyword evidence="3" id="KW-1185">Reference proteome</keyword>
<name>A0A6G1EAZ8_9ORYZ</name>
<evidence type="ECO:0000313" key="3">
    <source>
        <dbReference type="Proteomes" id="UP000479710"/>
    </source>
</evidence>
<proteinExistence type="predicted"/>
<feature type="region of interest" description="Disordered" evidence="1">
    <location>
        <begin position="68"/>
        <end position="95"/>
    </location>
</feature>
<comment type="caution">
    <text evidence="2">The sequence shown here is derived from an EMBL/GenBank/DDBJ whole genome shotgun (WGS) entry which is preliminary data.</text>
</comment>
<dbReference type="AlphaFoldDB" id="A0A6G1EAZ8"/>
<feature type="compositionally biased region" description="Polar residues" evidence="1">
    <location>
        <begin position="1"/>
        <end position="16"/>
    </location>
</feature>
<dbReference type="Proteomes" id="UP000479710">
    <property type="component" value="Unassembled WGS sequence"/>
</dbReference>
<dbReference type="EMBL" id="SPHZ02000004">
    <property type="protein sequence ID" value="KAF0921841.1"/>
    <property type="molecule type" value="Genomic_DNA"/>
</dbReference>
<protein>
    <submittedName>
        <fullName evidence="2">Uncharacterized protein</fullName>
    </submittedName>
</protein>
<gene>
    <name evidence="2" type="ORF">E2562_020305</name>
</gene>
<feature type="compositionally biased region" description="Polar residues" evidence="1">
    <location>
        <begin position="70"/>
        <end position="95"/>
    </location>
</feature>
<accession>A0A6G1EAZ8</accession>
<evidence type="ECO:0000256" key="1">
    <source>
        <dbReference type="SAM" id="MobiDB-lite"/>
    </source>
</evidence>
<feature type="region of interest" description="Disordered" evidence="1">
    <location>
        <begin position="1"/>
        <end position="53"/>
    </location>
</feature>
<reference evidence="2 3" key="1">
    <citation type="submission" date="2019-11" db="EMBL/GenBank/DDBJ databases">
        <title>Whole genome sequence of Oryza granulata.</title>
        <authorList>
            <person name="Li W."/>
        </authorList>
    </citation>
    <scope>NUCLEOTIDE SEQUENCE [LARGE SCALE GENOMIC DNA]</scope>
    <source>
        <strain evidence="3">cv. Menghai</strain>
        <tissue evidence="2">Leaf</tissue>
    </source>
</reference>
<sequence>MSTTAVVPQARSSPELTSLPAPKLSPDQRLRRAPPPHNRRRDRAPAKVGSSPSFSVLIELERALAVDSAAASSNQVSPLPSPAFSNPKQRTGSGG</sequence>